<evidence type="ECO:0000259" key="3">
    <source>
        <dbReference type="Pfam" id="PF13845"/>
    </source>
</evidence>
<feature type="domain" description="Septum formation-related" evidence="3">
    <location>
        <begin position="50"/>
        <end position="265"/>
    </location>
</feature>
<accession>A0A4R1CBH0</accession>
<dbReference type="AlphaFoldDB" id="A0A4R1CBH0"/>
<evidence type="ECO:0000256" key="1">
    <source>
        <dbReference type="SAM" id="MobiDB-lite"/>
    </source>
</evidence>
<dbReference type="Proteomes" id="UP000295453">
    <property type="component" value="Unassembled WGS sequence"/>
</dbReference>
<dbReference type="OrthoDB" id="3381205at2"/>
<feature type="chain" id="PRO_5039604459" description="Septum formation-related domain-containing protein" evidence="2">
    <location>
        <begin position="23"/>
        <end position="274"/>
    </location>
</feature>
<feature type="region of interest" description="Disordered" evidence="1">
    <location>
        <begin position="23"/>
        <end position="44"/>
    </location>
</feature>
<comment type="caution">
    <text evidence="4">The sequence shown here is derived from an EMBL/GenBank/DDBJ whole genome shotgun (WGS) entry which is preliminary data.</text>
</comment>
<dbReference type="RefSeq" id="WP_131583195.1">
    <property type="nucleotide sequence ID" value="NZ_SJZJ01000012.1"/>
</dbReference>
<organism evidence="4 5">
    <name type="scientific">Nocardioides jejuensis</name>
    <dbReference type="NCBI Taxonomy" id="2502782"/>
    <lineage>
        <taxon>Bacteria</taxon>
        <taxon>Bacillati</taxon>
        <taxon>Actinomycetota</taxon>
        <taxon>Actinomycetes</taxon>
        <taxon>Propionibacteriales</taxon>
        <taxon>Nocardioidaceae</taxon>
        <taxon>Nocardioides</taxon>
    </lineage>
</organism>
<dbReference type="PROSITE" id="PS51257">
    <property type="entry name" value="PROKAR_LIPOPROTEIN"/>
    <property type="match status" value="1"/>
</dbReference>
<evidence type="ECO:0000313" key="5">
    <source>
        <dbReference type="Proteomes" id="UP000295453"/>
    </source>
</evidence>
<evidence type="ECO:0000313" key="4">
    <source>
        <dbReference type="EMBL" id="TCJ28051.1"/>
    </source>
</evidence>
<keyword evidence="5" id="KW-1185">Reference proteome</keyword>
<feature type="signal peptide" evidence="2">
    <location>
        <begin position="1"/>
        <end position="22"/>
    </location>
</feature>
<keyword evidence="2" id="KW-0732">Signal</keyword>
<protein>
    <recommendedName>
        <fullName evidence="3">Septum formation-related domain-containing protein</fullName>
    </recommendedName>
</protein>
<feature type="compositionally biased region" description="Pro residues" evidence="1">
    <location>
        <begin position="31"/>
        <end position="44"/>
    </location>
</feature>
<dbReference type="InterPro" id="IPR026004">
    <property type="entry name" value="Septum_form"/>
</dbReference>
<proteinExistence type="predicted"/>
<dbReference type="Pfam" id="PF13845">
    <property type="entry name" value="Septum_form"/>
    <property type="match status" value="1"/>
</dbReference>
<sequence length="274" mass="28825">MRIAPLLLAAGLLLGATACSDATPKAAPTATPTPPPTASAAPTPPARGCYNLTYSEALAATSDAKPVDCSQAHTVRTFYVGQADTLTAGGHLLAIDAEKVRQQMATTCPQRFASYVGGSTEERRLSMLSRVWFGPTLKESDAGQSWLRCDVIALASDGKLARLGGKLEKVLDKADGRARWGRCATAKPGTRNAHQVICSTDDAWRAVATVDVRAAAKGAFPGPKAADAAGAACEDKVRAHASDKLSFTWGWTPPMKAQWDAGQHYGFCWAPGKQ</sequence>
<gene>
    <name evidence="4" type="ORF">EPD65_08675</name>
</gene>
<reference evidence="4 5" key="1">
    <citation type="submission" date="2019-03" db="EMBL/GenBank/DDBJ databases">
        <authorList>
            <person name="Kim M.K.M."/>
        </authorList>
    </citation>
    <scope>NUCLEOTIDE SEQUENCE [LARGE SCALE GENOMIC DNA]</scope>
    <source>
        <strain evidence="4 5">18JY15-6</strain>
    </source>
</reference>
<dbReference type="EMBL" id="SJZJ01000012">
    <property type="protein sequence ID" value="TCJ28051.1"/>
    <property type="molecule type" value="Genomic_DNA"/>
</dbReference>
<name>A0A4R1CBH0_9ACTN</name>
<evidence type="ECO:0000256" key="2">
    <source>
        <dbReference type="SAM" id="SignalP"/>
    </source>
</evidence>